<organism evidence="2 3">
    <name type="scientific">Allopusillimonas soli</name>
    <dbReference type="NCBI Taxonomy" id="659016"/>
    <lineage>
        <taxon>Bacteria</taxon>
        <taxon>Pseudomonadati</taxon>
        <taxon>Pseudomonadota</taxon>
        <taxon>Betaproteobacteria</taxon>
        <taxon>Burkholderiales</taxon>
        <taxon>Alcaligenaceae</taxon>
        <taxon>Allopusillimonas</taxon>
    </lineage>
</organism>
<dbReference type="EMBL" id="JACCEW010000001">
    <property type="protein sequence ID" value="NYT36316.1"/>
    <property type="molecule type" value="Genomic_DNA"/>
</dbReference>
<proteinExistence type="predicted"/>
<feature type="compositionally biased region" description="Basic and acidic residues" evidence="1">
    <location>
        <begin position="1"/>
        <end position="13"/>
    </location>
</feature>
<feature type="region of interest" description="Disordered" evidence="1">
    <location>
        <begin position="1"/>
        <end position="31"/>
    </location>
</feature>
<keyword evidence="3" id="KW-1185">Reference proteome</keyword>
<dbReference type="AlphaFoldDB" id="A0A853FE38"/>
<evidence type="ECO:0000313" key="3">
    <source>
        <dbReference type="Proteomes" id="UP000580517"/>
    </source>
</evidence>
<sequence>MSDRSQDAGERQRPSPQGGKGLHEGVSGEGVRQVALEQAEDESALTLEILLSEADLFRLGHSPQPVRL</sequence>
<gene>
    <name evidence="2" type="ORF">H0A68_05485</name>
</gene>
<evidence type="ECO:0000256" key="1">
    <source>
        <dbReference type="SAM" id="MobiDB-lite"/>
    </source>
</evidence>
<name>A0A853FE38_9BURK</name>
<accession>A0A853FE38</accession>
<reference evidence="2 3" key="1">
    <citation type="submission" date="2020-07" db="EMBL/GenBank/DDBJ databases">
        <title>Taxonomic revisions and descriptions of new bacterial species based on genomic comparisons in the high-G+C-content subgroup of the family Alcaligenaceae.</title>
        <authorList>
            <person name="Szabo A."/>
            <person name="Felfoldi T."/>
        </authorList>
    </citation>
    <scope>NUCLEOTIDE SEQUENCE [LARGE SCALE GENOMIC DNA]</scope>
    <source>
        <strain evidence="2 3">DSM 25264</strain>
    </source>
</reference>
<dbReference type="Proteomes" id="UP000580517">
    <property type="component" value="Unassembled WGS sequence"/>
</dbReference>
<evidence type="ECO:0000313" key="2">
    <source>
        <dbReference type="EMBL" id="NYT36316.1"/>
    </source>
</evidence>
<protein>
    <submittedName>
        <fullName evidence="2">Uncharacterized protein</fullName>
    </submittedName>
</protein>
<comment type="caution">
    <text evidence="2">The sequence shown here is derived from an EMBL/GenBank/DDBJ whole genome shotgun (WGS) entry which is preliminary data.</text>
</comment>
<dbReference type="RefSeq" id="WP_167668795.1">
    <property type="nucleotide sequence ID" value="NZ_JACCEW010000001.1"/>
</dbReference>